<evidence type="ECO:0000256" key="3">
    <source>
        <dbReference type="ARBA" id="ARBA00023157"/>
    </source>
</evidence>
<gene>
    <name evidence="6" type="ORF">METZ01_LOCUS262719</name>
</gene>
<evidence type="ECO:0000256" key="2">
    <source>
        <dbReference type="ARBA" id="ARBA00022748"/>
    </source>
</evidence>
<dbReference type="PANTHER" id="PTHR42852:SF6">
    <property type="entry name" value="THIOL:DISULFIDE INTERCHANGE PROTEIN DSBE"/>
    <property type="match status" value="1"/>
</dbReference>
<dbReference type="CDD" id="cd02966">
    <property type="entry name" value="TlpA_like_family"/>
    <property type="match status" value="1"/>
</dbReference>
<dbReference type="InterPro" id="IPR000866">
    <property type="entry name" value="AhpC/TSA"/>
</dbReference>
<dbReference type="AlphaFoldDB" id="A0A382JE18"/>
<keyword evidence="2" id="KW-0201">Cytochrome c-type biogenesis</keyword>
<feature type="domain" description="Thioredoxin" evidence="5">
    <location>
        <begin position="1"/>
        <end position="128"/>
    </location>
</feature>
<evidence type="ECO:0000259" key="5">
    <source>
        <dbReference type="PROSITE" id="PS51352"/>
    </source>
</evidence>
<dbReference type="InterPro" id="IPR050553">
    <property type="entry name" value="Thioredoxin_ResA/DsbE_sf"/>
</dbReference>
<dbReference type="InterPro" id="IPR013766">
    <property type="entry name" value="Thioredoxin_domain"/>
</dbReference>
<dbReference type="GO" id="GO:0017004">
    <property type="term" value="P:cytochrome complex assembly"/>
    <property type="evidence" value="ECO:0007669"/>
    <property type="project" value="UniProtKB-KW"/>
</dbReference>
<dbReference type="InterPro" id="IPR036249">
    <property type="entry name" value="Thioredoxin-like_sf"/>
</dbReference>
<dbReference type="Gene3D" id="3.40.30.10">
    <property type="entry name" value="Glutaredoxin"/>
    <property type="match status" value="1"/>
</dbReference>
<dbReference type="EMBL" id="UINC01073461">
    <property type="protein sequence ID" value="SVC09865.1"/>
    <property type="molecule type" value="Genomic_DNA"/>
</dbReference>
<reference evidence="6" key="1">
    <citation type="submission" date="2018-05" db="EMBL/GenBank/DDBJ databases">
        <authorList>
            <person name="Lanie J.A."/>
            <person name="Ng W.-L."/>
            <person name="Kazmierczak K.M."/>
            <person name="Andrzejewski T.M."/>
            <person name="Davidsen T.M."/>
            <person name="Wayne K.J."/>
            <person name="Tettelin H."/>
            <person name="Glass J.I."/>
            <person name="Rusch D."/>
            <person name="Podicherti R."/>
            <person name="Tsui H.-C.T."/>
            <person name="Winkler M.E."/>
        </authorList>
    </citation>
    <scope>NUCLEOTIDE SEQUENCE</scope>
</reference>
<evidence type="ECO:0000313" key="6">
    <source>
        <dbReference type="EMBL" id="SVC09865.1"/>
    </source>
</evidence>
<dbReference type="GO" id="GO:0030313">
    <property type="term" value="C:cell envelope"/>
    <property type="evidence" value="ECO:0007669"/>
    <property type="project" value="UniProtKB-SubCell"/>
</dbReference>
<dbReference type="GO" id="GO:0016209">
    <property type="term" value="F:antioxidant activity"/>
    <property type="evidence" value="ECO:0007669"/>
    <property type="project" value="InterPro"/>
</dbReference>
<protein>
    <recommendedName>
        <fullName evidence="5">Thioredoxin domain-containing protein</fullName>
    </recommendedName>
</protein>
<dbReference type="Pfam" id="PF00578">
    <property type="entry name" value="AhpC-TSA"/>
    <property type="match status" value="1"/>
</dbReference>
<keyword evidence="3" id="KW-1015">Disulfide bond</keyword>
<evidence type="ECO:0000256" key="4">
    <source>
        <dbReference type="ARBA" id="ARBA00023284"/>
    </source>
</evidence>
<comment type="subcellular location">
    <subcellularLocation>
        <location evidence="1">Cell envelope</location>
    </subcellularLocation>
</comment>
<dbReference type="PANTHER" id="PTHR42852">
    <property type="entry name" value="THIOL:DISULFIDE INTERCHANGE PROTEIN DSBE"/>
    <property type="match status" value="1"/>
</dbReference>
<dbReference type="PROSITE" id="PS51352">
    <property type="entry name" value="THIOREDOXIN_2"/>
    <property type="match status" value="1"/>
</dbReference>
<keyword evidence="4" id="KW-0676">Redox-active center</keyword>
<dbReference type="GO" id="GO:0016491">
    <property type="term" value="F:oxidoreductase activity"/>
    <property type="evidence" value="ECO:0007669"/>
    <property type="project" value="InterPro"/>
</dbReference>
<organism evidence="6">
    <name type="scientific">marine metagenome</name>
    <dbReference type="NCBI Taxonomy" id="408172"/>
    <lineage>
        <taxon>unclassified sequences</taxon>
        <taxon>metagenomes</taxon>
        <taxon>ecological metagenomes</taxon>
    </lineage>
</organism>
<sequence>MLSTDFKQVSLSHYRGKIVLLDFWATWCKSCQEEIPIFIDLYDQYHDQGFEMVGISIDSERLKVVNPFIKKLGVNYTILLGEPDLMEKYNIVAIPTAVLIDQSGKIRKMFIGAQLEKPIYENELKKLL</sequence>
<name>A0A382JE18_9ZZZZ</name>
<dbReference type="SUPFAM" id="SSF52833">
    <property type="entry name" value="Thioredoxin-like"/>
    <property type="match status" value="1"/>
</dbReference>
<evidence type="ECO:0000256" key="1">
    <source>
        <dbReference type="ARBA" id="ARBA00004196"/>
    </source>
</evidence>
<proteinExistence type="predicted"/>
<accession>A0A382JE18</accession>